<protein>
    <submittedName>
        <fullName evidence="1">Uncharacterized protein</fullName>
    </submittedName>
</protein>
<dbReference type="AlphaFoldDB" id="F8P473"/>
<gene>
    <name evidence="1" type="ORF">SERLADRAFT_440341</name>
</gene>
<name>F8P473_SERL9</name>
<dbReference type="Proteomes" id="UP000008064">
    <property type="component" value="Unassembled WGS sequence"/>
</dbReference>
<dbReference type="HOGENOM" id="CLU_155624_2_1_1"/>
<proteinExistence type="predicted"/>
<sequence>MLQFQQPQMKPSDIPNHDKLQKTILLKALEVEGSLQVLFKILLTFDAWTSLTYDLYLAVPA</sequence>
<dbReference type="KEGG" id="sla:SERLADRAFT_440341"/>
<accession>F8P473</accession>
<dbReference type="EMBL" id="GL945437">
    <property type="protein sequence ID" value="EGO22321.1"/>
    <property type="molecule type" value="Genomic_DNA"/>
</dbReference>
<organism>
    <name type="scientific">Serpula lacrymans var. lacrymans (strain S7.9)</name>
    <name type="common">Dry rot fungus</name>
    <dbReference type="NCBI Taxonomy" id="578457"/>
    <lineage>
        <taxon>Eukaryota</taxon>
        <taxon>Fungi</taxon>
        <taxon>Dikarya</taxon>
        <taxon>Basidiomycota</taxon>
        <taxon>Agaricomycotina</taxon>
        <taxon>Agaricomycetes</taxon>
        <taxon>Agaricomycetidae</taxon>
        <taxon>Boletales</taxon>
        <taxon>Coniophorineae</taxon>
        <taxon>Serpulaceae</taxon>
        <taxon>Serpula</taxon>
    </lineage>
</organism>
<dbReference type="RefSeq" id="XP_007320859.1">
    <property type="nucleotide sequence ID" value="XM_007320797.1"/>
</dbReference>
<reference evidence="1" key="1">
    <citation type="submission" date="2011-04" db="EMBL/GenBank/DDBJ databases">
        <title>Evolution of plant cell wall degrading machinery underlies the functional diversity of forest fungi.</title>
        <authorList>
            <consortium name="US DOE Joint Genome Institute (JGI-PGF)"/>
            <person name="Eastwood D.C."/>
            <person name="Floudas D."/>
            <person name="Binder M."/>
            <person name="Majcherczyk A."/>
            <person name="Schneider P."/>
            <person name="Aerts A."/>
            <person name="Asiegbu F.O."/>
            <person name="Baker S.E."/>
            <person name="Barry K."/>
            <person name="Bendiksby M."/>
            <person name="Blumentritt M."/>
            <person name="Coutinho P.M."/>
            <person name="Cullen D."/>
            <person name="Cullen D."/>
            <person name="Gathman A."/>
            <person name="Goodell B."/>
            <person name="Henrissat B."/>
            <person name="Ihrmark K."/>
            <person name="Kauserud H."/>
            <person name="Kohler A."/>
            <person name="LaButti K."/>
            <person name="Lapidus A."/>
            <person name="Lavin J.L."/>
            <person name="Lee Y.-H."/>
            <person name="Lindquist E."/>
            <person name="Lilly W."/>
            <person name="Lucas S."/>
            <person name="Morin E."/>
            <person name="Murat C."/>
            <person name="Oguiza J.A."/>
            <person name="Park J."/>
            <person name="Pisabarro A.G."/>
            <person name="Riley R."/>
            <person name="Rosling A."/>
            <person name="Salamov A."/>
            <person name="Schmidt O."/>
            <person name="Schmutz J."/>
            <person name="Skrede I."/>
            <person name="Stenlid J."/>
            <person name="Wiebenga A."/>
            <person name="Xie X."/>
            <person name="Kues U."/>
            <person name="Hibbett D.S."/>
            <person name="Hoffmeister D."/>
            <person name="Hogberg N."/>
            <person name="Martin F."/>
            <person name="Grigoriev I.V."/>
            <person name="Watkinson S.C."/>
        </authorList>
    </citation>
    <scope>NUCLEOTIDE SEQUENCE</scope>
    <source>
        <strain evidence="1">S7.9</strain>
    </source>
</reference>
<dbReference type="OrthoDB" id="1607513at2759"/>
<dbReference type="GeneID" id="18815353"/>
<evidence type="ECO:0000313" key="1">
    <source>
        <dbReference type="EMBL" id="EGO22321.1"/>
    </source>
</evidence>